<gene>
    <name evidence="4" type="ORF">J2S39_002010</name>
</gene>
<keyword evidence="2" id="KW-1133">Transmembrane helix</keyword>
<feature type="transmembrane region" description="Helical" evidence="2">
    <location>
        <begin position="29"/>
        <end position="49"/>
    </location>
</feature>
<feature type="domain" description="LytR/CpsA/Psr regulator C-terminal" evidence="3">
    <location>
        <begin position="156"/>
        <end position="228"/>
    </location>
</feature>
<accession>A0ABU1ZZH1</accession>
<sequence length="264" mass="26473">MTDVNNETSANQDGSRAASTGSGASGLPLRGLAMVLIAVAVLFGLWALYSFTQGGDDERAATGTSQTVSESANGQAGTVTQDPTTAGAPATEGSEGAEGAEATDNPAAAADAEGTAAQEQPTSPAAAPNNGNVAAPSAGAGAGAAGGGISEADVKNVTVNVVNNSTITGLAEETYNDLRDRGYKVGEHGNLPEQELDNPLPETTVFYHPGDKVGQRAAEELAEQVADTYKVPTTTAPNIEQLPEGTARPGNVTLALIGELAPRQ</sequence>
<keyword evidence="2" id="KW-0812">Transmembrane</keyword>
<dbReference type="InterPro" id="IPR027381">
    <property type="entry name" value="LytR/CpsA/Psr_C"/>
</dbReference>
<name>A0ABU1ZZH1_9CORY</name>
<dbReference type="Gene3D" id="3.30.70.2390">
    <property type="match status" value="1"/>
</dbReference>
<organism evidence="4 5">
    <name type="scientific">Corynebacterium guangdongense</name>
    <dbReference type="NCBI Taxonomy" id="1783348"/>
    <lineage>
        <taxon>Bacteria</taxon>
        <taxon>Bacillati</taxon>
        <taxon>Actinomycetota</taxon>
        <taxon>Actinomycetes</taxon>
        <taxon>Mycobacteriales</taxon>
        <taxon>Corynebacteriaceae</taxon>
        <taxon>Corynebacterium</taxon>
    </lineage>
</organism>
<dbReference type="Proteomes" id="UP001180840">
    <property type="component" value="Unassembled WGS sequence"/>
</dbReference>
<evidence type="ECO:0000313" key="5">
    <source>
        <dbReference type="Proteomes" id="UP001180840"/>
    </source>
</evidence>
<feature type="region of interest" description="Disordered" evidence="1">
    <location>
        <begin position="57"/>
        <end position="147"/>
    </location>
</feature>
<feature type="compositionally biased region" description="Low complexity" evidence="1">
    <location>
        <begin position="14"/>
        <end position="23"/>
    </location>
</feature>
<dbReference type="Pfam" id="PF13399">
    <property type="entry name" value="LytR_C"/>
    <property type="match status" value="1"/>
</dbReference>
<dbReference type="EMBL" id="JAVDXZ010000001">
    <property type="protein sequence ID" value="MDR7330334.1"/>
    <property type="molecule type" value="Genomic_DNA"/>
</dbReference>
<keyword evidence="2" id="KW-0472">Membrane</keyword>
<feature type="compositionally biased region" description="Low complexity" evidence="1">
    <location>
        <begin position="84"/>
        <end position="139"/>
    </location>
</feature>
<protein>
    <recommendedName>
        <fullName evidence="3">LytR/CpsA/Psr regulator C-terminal domain-containing protein</fullName>
    </recommendedName>
</protein>
<feature type="region of interest" description="Disordered" evidence="1">
    <location>
        <begin position="1"/>
        <end position="23"/>
    </location>
</feature>
<dbReference type="RefSeq" id="WP_290195914.1">
    <property type="nucleotide sequence ID" value="NZ_CP047654.1"/>
</dbReference>
<feature type="compositionally biased region" description="Polar residues" evidence="1">
    <location>
        <begin position="1"/>
        <end position="13"/>
    </location>
</feature>
<proteinExistence type="predicted"/>
<keyword evidence="5" id="KW-1185">Reference proteome</keyword>
<evidence type="ECO:0000256" key="1">
    <source>
        <dbReference type="SAM" id="MobiDB-lite"/>
    </source>
</evidence>
<evidence type="ECO:0000259" key="3">
    <source>
        <dbReference type="Pfam" id="PF13399"/>
    </source>
</evidence>
<evidence type="ECO:0000256" key="2">
    <source>
        <dbReference type="SAM" id="Phobius"/>
    </source>
</evidence>
<evidence type="ECO:0000313" key="4">
    <source>
        <dbReference type="EMBL" id="MDR7330334.1"/>
    </source>
</evidence>
<feature type="compositionally biased region" description="Polar residues" evidence="1">
    <location>
        <begin position="62"/>
        <end position="83"/>
    </location>
</feature>
<comment type="caution">
    <text evidence="4">The sequence shown here is derived from an EMBL/GenBank/DDBJ whole genome shotgun (WGS) entry which is preliminary data.</text>
</comment>
<reference evidence="4" key="1">
    <citation type="submission" date="2023-07" db="EMBL/GenBank/DDBJ databases">
        <title>Sequencing the genomes of 1000 actinobacteria strains.</title>
        <authorList>
            <person name="Klenk H.-P."/>
        </authorList>
    </citation>
    <scope>NUCLEOTIDE SEQUENCE</scope>
    <source>
        <strain evidence="4">DSM 107476</strain>
    </source>
</reference>